<sequence length="170" mass="19312">MIDDDMGFNSDLIDKMIDFDKDIIGVISPRRHIDLQKLHSLSGMEFPKAFAKSCSFIGNVMDDCGNGFFEVDACGAGILLISRGCIETMIEKCSDIVDHYRYKMLPFSSKFSQFITPFNKIPLENAELSEDLSFCHRWKQLCGGRIYANGAEKIQHDSKLLIESRYTDSF</sequence>
<accession>A0AAV4F8V2</accession>
<evidence type="ECO:0000313" key="1">
    <source>
        <dbReference type="EMBL" id="GFR69399.1"/>
    </source>
</evidence>
<name>A0AAV4F8V2_9GAST</name>
<proteinExistence type="predicted"/>
<protein>
    <recommendedName>
        <fullName evidence="3">Glycosyltransferase 2-like domain-containing protein</fullName>
    </recommendedName>
</protein>
<organism evidence="1 2">
    <name type="scientific">Elysia marginata</name>
    <dbReference type="NCBI Taxonomy" id="1093978"/>
    <lineage>
        <taxon>Eukaryota</taxon>
        <taxon>Metazoa</taxon>
        <taxon>Spiralia</taxon>
        <taxon>Lophotrochozoa</taxon>
        <taxon>Mollusca</taxon>
        <taxon>Gastropoda</taxon>
        <taxon>Heterobranchia</taxon>
        <taxon>Euthyneura</taxon>
        <taxon>Panpulmonata</taxon>
        <taxon>Sacoglossa</taxon>
        <taxon>Placobranchoidea</taxon>
        <taxon>Plakobranchidae</taxon>
        <taxon>Elysia</taxon>
    </lineage>
</organism>
<evidence type="ECO:0000313" key="2">
    <source>
        <dbReference type="Proteomes" id="UP000762676"/>
    </source>
</evidence>
<comment type="caution">
    <text evidence="1">The sequence shown here is derived from an EMBL/GenBank/DDBJ whole genome shotgun (WGS) entry which is preliminary data.</text>
</comment>
<dbReference type="Proteomes" id="UP000762676">
    <property type="component" value="Unassembled WGS sequence"/>
</dbReference>
<reference evidence="1 2" key="1">
    <citation type="journal article" date="2021" name="Elife">
        <title>Chloroplast acquisition without the gene transfer in kleptoplastic sea slugs, Plakobranchus ocellatus.</title>
        <authorList>
            <person name="Maeda T."/>
            <person name="Takahashi S."/>
            <person name="Yoshida T."/>
            <person name="Shimamura S."/>
            <person name="Takaki Y."/>
            <person name="Nagai Y."/>
            <person name="Toyoda A."/>
            <person name="Suzuki Y."/>
            <person name="Arimoto A."/>
            <person name="Ishii H."/>
            <person name="Satoh N."/>
            <person name="Nishiyama T."/>
            <person name="Hasebe M."/>
            <person name="Maruyama T."/>
            <person name="Minagawa J."/>
            <person name="Obokata J."/>
            <person name="Shigenobu S."/>
        </authorList>
    </citation>
    <scope>NUCLEOTIDE SEQUENCE [LARGE SCALE GENOMIC DNA]</scope>
</reference>
<gene>
    <name evidence="1" type="ORF">ElyMa_000300200</name>
</gene>
<dbReference type="EMBL" id="BMAT01000613">
    <property type="protein sequence ID" value="GFR69399.1"/>
    <property type="molecule type" value="Genomic_DNA"/>
</dbReference>
<dbReference type="AlphaFoldDB" id="A0AAV4F8V2"/>
<keyword evidence="2" id="KW-1185">Reference proteome</keyword>
<evidence type="ECO:0008006" key="3">
    <source>
        <dbReference type="Google" id="ProtNLM"/>
    </source>
</evidence>